<gene>
    <name evidence="3" type="ORF">NHN17_21470</name>
</gene>
<dbReference type="Proteomes" id="UP001524460">
    <property type="component" value="Unassembled WGS sequence"/>
</dbReference>
<proteinExistence type="predicted"/>
<dbReference type="SUPFAM" id="SSF53300">
    <property type="entry name" value="vWA-like"/>
    <property type="match status" value="1"/>
</dbReference>
<feature type="domain" description="VWFA" evidence="2">
    <location>
        <begin position="481"/>
        <end position="649"/>
    </location>
</feature>
<dbReference type="Pfam" id="PF00092">
    <property type="entry name" value="VWA"/>
    <property type="match status" value="1"/>
</dbReference>
<dbReference type="Gene3D" id="3.40.50.410">
    <property type="entry name" value="von Willebrand factor, type A domain"/>
    <property type="match status" value="1"/>
</dbReference>
<dbReference type="SMART" id="SM00327">
    <property type="entry name" value="VWA"/>
    <property type="match status" value="1"/>
</dbReference>
<sequence>MKKQTIKQQQAAQSMLRSMEVISGALAENPVRVEWADGFNAMAYMGQGDDDRRYLAVPCADFRIEHNRKLTEGFLVHEILHHKFTSFASFAESRKDKVADILNALEDPYIESKGAKVLPGAKAKLDYMNQFLIREGYWSAKPTGNIRKDVLFYVLFTLQWARVKTPNTDKLAAAKRAVLARVIDSDCLNKLDLLINVARSSCSTEGNLRAALNINIWLKRVLLKHPPQQGQPSDVQCGDGQQQAGDQQQGDSQSGEGQQQAGDQQQGDSQSGEGQQQAGDQQQGDSQSGDGQQQAGDQQQGDSQSGDGQQQAGDQQQGDSQSGEGQQQGDSQSGDGQQQAGDQQQGDSQSGESQHEPSFPSLSEMSQQLSRQTSMDHTQAILDELSEHAVDIDVEVPLPLAECTSPDNKSRLFPHSVLRASAKGDASRLKRDLNRLVQSKNFTKSTYSRRGVDIAPTELYRGVIDGRVFVEEQIGKAENTAVYLLVDRSPSMGGYSSWMGVAVKATYSLSTALESLKIPYAIGMYPELRHGIILSKGYHERLAGVIDKVNICRGKGGTPTGEAMMAAIRHINKRPERKKLLFIITDGEARCADRVAYATHFAETLGIKTIGIGIGDGIGKESLEHYSTSMLIKESDELAQALSTAMRGLAF</sequence>
<dbReference type="EMBL" id="JANEYT010000079">
    <property type="protein sequence ID" value="MCQ1060619.1"/>
    <property type="molecule type" value="Genomic_DNA"/>
</dbReference>
<dbReference type="InterPro" id="IPR036465">
    <property type="entry name" value="vWFA_dom_sf"/>
</dbReference>
<dbReference type="InterPro" id="IPR002035">
    <property type="entry name" value="VWF_A"/>
</dbReference>
<protein>
    <submittedName>
        <fullName evidence="3">VWA domain-containing protein</fullName>
    </submittedName>
</protein>
<comment type="caution">
    <text evidence="3">The sequence shown here is derived from an EMBL/GenBank/DDBJ whole genome shotgun (WGS) entry which is preliminary data.</text>
</comment>
<name>A0ABT1N787_9GAMM</name>
<dbReference type="PROSITE" id="PS50234">
    <property type="entry name" value="VWFA"/>
    <property type="match status" value="1"/>
</dbReference>
<evidence type="ECO:0000259" key="2">
    <source>
        <dbReference type="PROSITE" id="PS50234"/>
    </source>
</evidence>
<feature type="region of interest" description="Disordered" evidence="1">
    <location>
        <begin position="227"/>
        <end position="376"/>
    </location>
</feature>
<reference evidence="3 4" key="1">
    <citation type="submission" date="2022-07" db="EMBL/GenBank/DDBJ databases">
        <title>Photobacterium pectinilyticum sp. nov., a marine bacterium isolated from surface seawater of Qingdao offshore.</title>
        <authorList>
            <person name="Wang X."/>
        </authorList>
    </citation>
    <scope>NUCLEOTIDE SEQUENCE [LARGE SCALE GENOMIC DNA]</scope>
    <source>
        <strain evidence="3 4">ZSDE20</strain>
    </source>
</reference>
<evidence type="ECO:0000313" key="3">
    <source>
        <dbReference type="EMBL" id="MCQ1060619.1"/>
    </source>
</evidence>
<accession>A0ABT1N787</accession>
<evidence type="ECO:0000313" key="4">
    <source>
        <dbReference type="Proteomes" id="UP001524460"/>
    </source>
</evidence>
<feature type="compositionally biased region" description="Polar residues" evidence="1">
    <location>
        <begin position="360"/>
        <end position="376"/>
    </location>
</feature>
<dbReference type="RefSeq" id="WP_255044699.1">
    <property type="nucleotide sequence ID" value="NZ_JANEYT010000079.1"/>
</dbReference>
<evidence type="ECO:0000256" key="1">
    <source>
        <dbReference type="SAM" id="MobiDB-lite"/>
    </source>
</evidence>
<feature type="compositionally biased region" description="Low complexity" evidence="1">
    <location>
        <begin position="238"/>
        <end position="352"/>
    </location>
</feature>
<keyword evidence="4" id="KW-1185">Reference proteome</keyword>
<organism evidence="3 4">
    <name type="scientific">Photobacterium pectinilyticum</name>
    <dbReference type="NCBI Taxonomy" id="2906793"/>
    <lineage>
        <taxon>Bacteria</taxon>
        <taxon>Pseudomonadati</taxon>
        <taxon>Pseudomonadota</taxon>
        <taxon>Gammaproteobacteria</taxon>
        <taxon>Vibrionales</taxon>
        <taxon>Vibrionaceae</taxon>
        <taxon>Photobacterium</taxon>
    </lineage>
</organism>